<accession>A0A3A4KCB9</accession>
<dbReference type="AlphaFoldDB" id="A0A3A4KCB9"/>
<protein>
    <submittedName>
        <fullName evidence="2">Uncharacterized protein</fullName>
    </submittedName>
</protein>
<name>A0A3A4KCB9_9NOCA</name>
<evidence type="ECO:0000313" key="2">
    <source>
        <dbReference type="EMBL" id="RJO71430.1"/>
    </source>
</evidence>
<comment type="caution">
    <text evidence="2">The sequence shown here is derived from an EMBL/GenBank/DDBJ whole genome shotgun (WGS) entry which is preliminary data.</text>
</comment>
<dbReference type="EMBL" id="QZFU01000033">
    <property type="protein sequence ID" value="RJO71430.1"/>
    <property type="molecule type" value="Genomic_DNA"/>
</dbReference>
<organism evidence="2 3">
    <name type="scientific">Nocardia panacis</name>
    <dbReference type="NCBI Taxonomy" id="2340916"/>
    <lineage>
        <taxon>Bacteria</taxon>
        <taxon>Bacillati</taxon>
        <taxon>Actinomycetota</taxon>
        <taxon>Actinomycetes</taxon>
        <taxon>Mycobacteriales</taxon>
        <taxon>Nocardiaceae</taxon>
        <taxon>Nocardia</taxon>
    </lineage>
</organism>
<dbReference type="Proteomes" id="UP000266677">
    <property type="component" value="Unassembled WGS sequence"/>
</dbReference>
<reference evidence="2 3" key="1">
    <citation type="submission" date="2018-09" db="EMBL/GenBank/DDBJ databases">
        <title>YIM PH21274 draft genome.</title>
        <authorList>
            <person name="Miao C."/>
        </authorList>
    </citation>
    <scope>NUCLEOTIDE SEQUENCE [LARGE SCALE GENOMIC DNA]</scope>
    <source>
        <strain evidence="2 3">YIM PH 21724</strain>
    </source>
</reference>
<proteinExistence type="predicted"/>
<sequence length="194" mass="21081">MPDMPDMPDMVQGGCAMGTPLEQIDTETLAARAAVLADLAKFVGEQRDLHKAELSKRMPRGSKITGRHPADDTLSLGTVTMSDPRAEAYIVDRDAFEKWCRSTYPSRIEVWPEFGPAEEVAAVLAEHAPHLVTIHSSVPGPVKEQALDRAESEDVPGTERRLPTPVLSVRATTNARAVVRAMVSASSVLRELEA</sequence>
<evidence type="ECO:0000256" key="1">
    <source>
        <dbReference type="SAM" id="MobiDB-lite"/>
    </source>
</evidence>
<feature type="region of interest" description="Disordered" evidence="1">
    <location>
        <begin position="57"/>
        <end position="78"/>
    </location>
</feature>
<evidence type="ECO:0000313" key="3">
    <source>
        <dbReference type="Proteomes" id="UP000266677"/>
    </source>
</evidence>
<gene>
    <name evidence="2" type="ORF">D5S18_24990</name>
</gene>
<keyword evidence="3" id="KW-1185">Reference proteome</keyword>